<dbReference type="Pfam" id="PF07691">
    <property type="entry name" value="PA14"/>
    <property type="match status" value="1"/>
</dbReference>
<proteinExistence type="predicted"/>
<dbReference type="PROSITE" id="PS51820">
    <property type="entry name" value="PA14"/>
    <property type="match status" value="1"/>
</dbReference>
<keyword evidence="4" id="KW-1185">Reference proteome</keyword>
<dbReference type="RefSeq" id="WP_219501839.1">
    <property type="nucleotide sequence ID" value="NZ_JAHXDN010000002.1"/>
</dbReference>
<keyword evidence="1" id="KW-0732">Signal</keyword>
<dbReference type="Proteomes" id="UP001138661">
    <property type="component" value="Unassembled WGS sequence"/>
</dbReference>
<dbReference type="AlphaFoldDB" id="A0A9X1FVS8"/>
<dbReference type="InterPro" id="IPR011658">
    <property type="entry name" value="PA14_dom"/>
</dbReference>
<evidence type="ECO:0000313" key="4">
    <source>
        <dbReference type="Proteomes" id="UP001138661"/>
    </source>
</evidence>
<comment type="caution">
    <text evidence="3">The sequence shown here is derived from an EMBL/GenBank/DDBJ whole genome shotgun (WGS) entry which is preliminary data.</text>
</comment>
<accession>A0A9X1FVS8</accession>
<organism evidence="3 4">
    <name type="scientific">Roseobacter insulae</name>
    <dbReference type="NCBI Taxonomy" id="2859783"/>
    <lineage>
        <taxon>Bacteria</taxon>
        <taxon>Pseudomonadati</taxon>
        <taxon>Pseudomonadota</taxon>
        <taxon>Alphaproteobacteria</taxon>
        <taxon>Rhodobacterales</taxon>
        <taxon>Roseobacteraceae</taxon>
        <taxon>Roseobacter</taxon>
    </lineage>
</organism>
<evidence type="ECO:0000313" key="3">
    <source>
        <dbReference type="EMBL" id="MBW4708274.1"/>
    </source>
</evidence>
<evidence type="ECO:0000259" key="2">
    <source>
        <dbReference type="PROSITE" id="PS51820"/>
    </source>
</evidence>
<reference evidence="3" key="1">
    <citation type="submission" date="2021-07" db="EMBL/GenBank/DDBJ databases">
        <title>Roseobacter insulae sp. nov., isolated from a tidal flat.</title>
        <authorList>
            <person name="Park S."/>
            <person name="Yoon J.-H."/>
        </authorList>
    </citation>
    <scope>NUCLEOTIDE SEQUENCE</scope>
    <source>
        <strain evidence="3">YSTF-M11</strain>
    </source>
</reference>
<feature type="signal peptide" evidence="1">
    <location>
        <begin position="1"/>
        <end position="22"/>
    </location>
</feature>
<feature type="domain" description="PA14" evidence="2">
    <location>
        <begin position="38"/>
        <end position="187"/>
    </location>
</feature>
<dbReference type="SMART" id="SM00758">
    <property type="entry name" value="PA14"/>
    <property type="match status" value="1"/>
</dbReference>
<sequence>MTKSIKAAALAVMFLLPSAGIADVLTLTPADPQPAEDSLSTGLAVAYSGKFGGRSLEEVRSDVKKWTPGPALAGLSYDTGEGDMVLSSDVSSKIAAQISGYIKFDEPGSYVLEFLSNDGLEISIGDQPVGLYDGVHSCGYVGEVEVDVPSAGYYALEATYFQRKGSACLLMEWGPDSDGLVPVPDSAFFH</sequence>
<protein>
    <recommendedName>
        <fullName evidence="2">PA14 domain-containing protein</fullName>
    </recommendedName>
</protein>
<evidence type="ECO:0000256" key="1">
    <source>
        <dbReference type="SAM" id="SignalP"/>
    </source>
</evidence>
<dbReference type="EMBL" id="JAHXDN010000002">
    <property type="protein sequence ID" value="MBW4708274.1"/>
    <property type="molecule type" value="Genomic_DNA"/>
</dbReference>
<name>A0A9X1FVS8_9RHOB</name>
<gene>
    <name evidence="3" type="ORF">KX928_10810</name>
</gene>
<feature type="chain" id="PRO_5040848736" description="PA14 domain-containing protein" evidence="1">
    <location>
        <begin position="23"/>
        <end position="190"/>
    </location>
</feature>
<dbReference type="InterPro" id="IPR037524">
    <property type="entry name" value="PA14/GLEYA"/>
</dbReference>